<dbReference type="InterPro" id="IPR016181">
    <property type="entry name" value="Acyl_CoA_acyltransferase"/>
</dbReference>
<dbReference type="RefSeq" id="WP_080156340.1">
    <property type="nucleotide sequence ID" value="NZ_FUZI01000001.1"/>
</dbReference>
<dbReference type="OrthoDB" id="6293260at2"/>
<evidence type="ECO:0000313" key="2">
    <source>
        <dbReference type="EMBL" id="SKC31571.1"/>
    </source>
</evidence>
<dbReference type="Proteomes" id="UP000189966">
    <property type="component" value="Unassembled WGS sequence"/>
</dbReference>
<name>A0A1T5HXK1_9GAMM</name>
<dbReference type="GO" id="GO:0016747">
    <property type="term" value="F:acyltransferase activity, transferring groups other than amino-acyl groups"/>
    <property type="evidence" value="ECO:0007669"/>
    <property type="project" value="InterPro"/>
</dbReference>
<dbReference type="InterPro" id="IPR000182">
    <property type="entry name" value="GNAT_dom"/>
</dbReference>
<sequence>MINKSKFTSLAFTTTRLEVVNVDFYSMSELMKSILLSEIISLLSASVVESLPPYFHEINTTSKAETWLMRMLSESHLCSVKHKGCDSIIGFVFLSESDVATANLGYLLAESHWYQGYGSELLIGLLQCCRDNQWAEKLIGGVDMKNEASKKLLQKVGFVALEENNQNIIFYEYNLCG</sequence>
<proteinExistence type="predicted"/>
<feature type="domain" description="N-acetyltransferase" evidence="1">
    <location>
        <begin position="38"/>
        <end position="176"/>
    </location>
</feature>
<dbReference type="EMBL" id="FUZI01000001">
    <property type="protein sequence ID" value="SKC31571.1"/>
    <property type="molecule type" value="Genomic_DNA"/>
</dbReference>
<dbReference type="PANTHER" id="PTHR43792">
    <property type="entry name" value="GNAT FAMILY, PUTATIVE (AFU_ORTHOLOGUE AFUA_3G00765)-RELATED-RELATED"/>
    <property type="match status" value="1"/>
</dbReference>
<dbReference type="PANTHER" id="PTHR43792:SF1">
    <property type="entry name" value="N-ACETYLTRANSFERASE DOMAIN-CONTAINING PROTEIN"/>
    <property type="match status" value="1"/>
</dbReference>
<accession>A0A1T5HXK1</accession>
<dbReference type="Pfam" id="PF13302">
    <property type="entry name" value="Acetyltransf_3"/>
    <property type="match status" value="1"/>
</dbReference>
<dbReference type="InterPro" id="IPR051531">
    <property type="entry name" value="N-acetyltransferase"/>
</dbReference>
<protein>
    <recommendedName>
        <fullName evidence="1">N-acetyltransferase domain-containing protein</fullName>
    </recommendedName>
</protein>
<evidence type="ECO:0000259" key="1">
    <source>
        <dbReference type="PROSITE" id="PS51186"/>
    </source>
</evidence>
<dbReference type="PROSITE" id="PS51186">
    <property type="entry name" value="GNAT"/>
    <property type="match status" value="1"/>
</dbReference>
<gene>
    <name evidence="2" type="ORF">CZ809_01073</name>
</gene>
<organism evidence="2 3">
    <name type="scientific">Photobacterium piscicola</name>
    <dbReference type="NCBI Taxonomy" id="1378299"/>
    <lineage>
        <taxon>Bacteria</taxon>
        <taxon>Pseudomonadati</taxon>
        <taxon>Pseudomonadota</taxon>
        <taxon>Gammaproteobacteria</taxon>
        <taxon>Vibrionales</taxon>
        <taxon>Vibrionaceae</taxon>
        <taxon>Photobacterium</taxon>
    </lineage>
</organism>
<dbReference type="AlphaFoldDB" id="A0A1T5HXK1"/>
<evidence type="ECO:0000313" key="3">
    <source>
        <dbReference type="Proteomes" id="UP000189966"/>
    </source>
</evidence>
<dbReference type="SUPFAM" id="SSF55729">
    <property type="entry name" value="Acyl-CoA N-acyltransferases (Nat)"/>
    <property type="match status" value="1"/>
</dbReference>
<dbReference type="Gene3D" id="3.40.630.30">
    <property type="match status" value="1"/>
</dbReference>
<reference evidence="2 3" key="1">
    <citation type="submission" date="2017-02" db="EMBL/GenBank/DDBJ databases">
        <authorList>
            <person name="Peterson S.W."/>
        </authorList>
    </citation>
    <scope>NUCLEOTIDE SEQUENCE [LARGE SCALE GENOMIC DNA]</scope>
    <source>
        <strain evidence="3">type strain: NCCB 100098</strain>
    </source>
</reference>